<dbReference type="Proteomes" id="UP000298652">
    <property type="component" value="Chromosome 6"/>
</dbReference>
<dbReference type="Gramene" id="TKW11169">
    <property type="protein sequence ID" value="TKW11169"/>
    <property type="gene ID" value="SEVIR_6G216500v2"/>
</dbReference>
<proteinExistence type="inferred from homology"/>
<dbReference type="AlphaFoldDB" id="A0A4U6UC87"/>
<evidence type="ECO:0000256" key="1">
    <source>
        <dbReference type="ARBA" id="ARBA00005771"/>
    </source>
</evidence>
<evidence type="ECO:0000256" key="2">
    <source>
        <dbReference type="ARBA" id="ARBA00022679"/>
    </source>
</evidence>
<keyword evidence="6" id="KW-1185">Reference proteome</keyword>
<evidence type="ECO:0000313" key="5">
    <source>
        <dbReference type="EMBL" id="TKW11169.1"/>
    </source>
</evidence>
<dbReference type="Pfam" id="PF00685">
    <property type="entry name" value="Sulfotransfer_1"/>
    <property type="match status" value="1"/>
</dbReference>
<feature type="domain" description="Sulfotransferase" evidence="4">
    <location>
        <begin position="89"/>
        <end position="350"/>
    </location>
</feature>
<dbReference type="InterPro" id="IPR027417">
    <property type="entry name" value="P-loop_NTPase"/>
</dbReference>
<dbReference type="SUPFAM" id="SSF52540">
    <property type="entry name" value="P-loop containing nucleoside triphosphate hydrolases"/>
    <property type="match status" value="1"/>
</dbReference>
<dbReference type="EC" id="2.8.2.-" evidence="3"/>
<evidence type="ECO:0000256" key="3">
    <source>
        <dbReference type="RuleBase" id="RU361155"/>
    </source>
</evidence>
<organism evidence="5 6">
    <name type="scientific">Setaria viridis</name>
    <name type="common">Green bristlegrass</name>
    <name type="synonym">Setaria italica subsp. viridis</name>
    <dbReference type="NCBI Taxonomy" id="4556"/>
    <lineage>
        <taxon>Eukaryota</taxon>
        <taxon>Viridiplantae</taxon>
        <taxon>Streptophyta</taxon>
        <taxon>Embryophyta</taxon>
        <taxon>Tracheophyta</taxon>
        <taxon>Spermatophyta</taxon>
        <taxon>Magnoliopsida</taxon>
        <taxon>Liliopsida</taxon>
        <taxon>Poales</taxon>
        <taxon>Poaceae</taxon>
        <taxon>PACMAD clade</taxon>
        <taxon>Panicoideae</taxon>
        <taxon>Panicodae</taxon>
        <taxon>Paniceae</taxon>
        <taxon>Cenchrinae</taxon>
        <taxon>Setaria</taxon>
    </lineage>
</organism>
<dbReference type="InterPro" id="IPR000863">
    <property type="entry name" value="Sulfotransferase_dom"/>
</dbReference>
<sequence length="353" mass="39614">MEPGLSSTTALFPSNNTTKLSNPLFLPAMAQAQTETNHGGPEEGESLTSRLPTREGWWKPFVFFQGFWLTPEVARSTVLVQAQFRPRADDIILATYPKCGTTWLKALAFTVANRSRHLVASHGHPVLTSHPQDLVPFLEVPHRELHPIDELEALPSPRLLSTHLPCTLLPSGASTLGCRIVYLCREPKDVLVSTWHFMNKVRKDFHIDLGKAFEFFCEGVSLGGPFWEHFLGYWKWSMEEPGRVLFLKYDEMMANPAEHVKMLAEFLGVPFTEEEESAGVVEEVVRLCSFENLKSLPVNSTGVSDRVGGLPMENASFFRSGKVGDWKNHLTEEMARKLDCIVEEKLKGSGLSF</sequence>
<reference evidence="5" key="1">
    <citation type="submission" date="2019-03" db="EMBL/GenBank/DDBJ databases">
        <title>WGS assembly of Setaria viridis.</title>
        <authorList>
            <person name="Huang P."/>
            <person name="Jenkins J."/>
            <person name="Grimwood J."/>
            <person name="Barry K."/>
            <person name="Healey A."/>
            <person name="Mamidi S."/>
            <person name="Sreedasyam A."/>
            <person name="Shu S."/>
            <person name="Feldman M."/>
            <person name="Wu J."/>
            <person name="Yu Y."/>
            <person name="Chen C."/>
            <person name="Johnson J."/>
            <person name="Rokhsar D."/>
            <person name="Baxter I."/>
            <person name="Schmutz J."/>
            <person name="Brutnell T."/>
            <person name="Kellogg E."/>
        </authorList>
    </citation>
    <scope>NUCLEOTIDE SEQUENCE [LARGE SCALE GENOMIC DNA]</scope>
</reference>
<dbReference type="PANTHER" id="PTHR11783">
    <property type="entry name" value="SULFOTRANSFERASE SULT"/>
    <property type="match status" value="1"/>
</dbReference>
<protein>
    <recommendedName>
        <fullName evidence="3">Sulfotransferase</fullName>
        <ecNumber evidence="3">2.8.2.-</ecNumber>
    </recommendedName>
</protein>
<dbReference type="OMA" id="MEEPDMV"/>
<accession>A0A4U6UC87</accession>
<name>A0A4U6UC87_SETVI</name>
<dbReference type="EMBL" id="CM016557">
    <property type="protein sequence ID" value="TKW11169.1"/>
    <property type="molecule type" value="Genomic_DNA"/>
</dbReference>
<comment type="similarity">
    <text evidence="1 3">Belongs to the sulfotransferase 1 family.</text>
</comment>
<evidence type="ECO:0000313" key="6">
    <source>
        <dbReference type="Proteomes" id="UP000298652"/>
    </source>
</evidence>
<dbReference type="GO" id="GO:0008146">
    <property type="term" value="F:sulfotransferase activity"/>
    <property type="evidence" value="ECO:0007669"/>
    <property type="project" value="InterPro"/>
</dbReference>
<gene>
    <name evidence="5" type="ORF">SEVIR_6G216500v2</name>
</gene>
<evidence type="ECO:0000259" key="4">
    <source>
        <dbReference type="Pfam" id="PF00685"/>
    </source>
</evidence>
<keyword evidence="2 3" id="KW-0808">Transferase</keyword>
<dbReference type="Gene3D" id="3.40.50.300">
    <property type="entry name" value="P-loop containing nucleotide triphosphate hydrolases"/>
    <property type="match status" value="1"/>
</dbReference>